<comment type="cofactor">
    <cofactor evidence="1">
        <name>Mg(2+)</name>
        <dbReference type="ChEBI" id="CHEBI:18420"/>
    </cofactor>
</comment>
<dbReference type="InterPro" id="IPR040442">
    <property type="entry name" value="Pyrv_kinase-like_dom_sf"/>
</dbReference>
<keyword evidence="4 6" id="KW-0460">Magnesium</keyword>
<dbReference type="PANTHER" id="PTHR32308:SF10">
    <property type="entry name" value="CITRATE LYASE SUBUNIT BETA"/>
    <property type="match status" value="1"/>
</dbReference>
<gene>
    <name evidence="8" type="ORF">ABOZ73_05505</name>
</gene>
<evidence type="ECO:0000256" key="4">
    <source>
        <dbReference type="ARBA" id="ARBA00022842"/>
    </source>
</evidence>
<feature type="binding site" evidence="6">
    <location>
        <position position="123"/>
    </location>
    <ligand>
        <name>Mg(2+)</name>
        <dbReference type="ChEBI" id="CHEBI:18420"/>
    </ligand>
</feature>
<dbReference type="PANTHER" id="PTHR32308">
    <property type="entry name" value="LYASE BETA SUBUNIT, PUTATIVE (AFU_ORTHOLOGUE AFUA_4G13030)-RELATED"/>
    <property type="match status" value="1"/>
</dbReference>
<dbReference type="Pfam" id="PF03328">
    <property type="entry name" value="HpcH_HpaI"/>
    <property type="match status" value="1"/>
</dbReference>
<proteinExistence type="inferred from homology"/>
<protein>
    <submittedName>
        <fullName evidence="8">CoA ester lyase</fullName>
    </submittedName>
</protein>
<feature type="binding site" evidence="6">
    <location>
        <position position="152"/>
    </location>
    <ligand>
        <name>Mg(2+)</name>
        <dbReference type="ChEBI" id="CHEBI:18420"/>
    </ligand>
</feature>
<dbReference type="InterPro" id="IPR011206">
    <property type="entry name" value="Citrate_lyase_beta/mcl1/mcl2"/>
</dbReference>
<keyword evidence="3 6" id="KW-0479">Metal-binding</keyword>
<dbReference type="RefSeq" id="WP_369061374.1">
    <property type="nucleotide sequence ID" value="NZ_CP158375.1"/>
</dbReference>
<dbReference type="GO" id="GO:0006107">
    <property type="term" value="P:oxaloacetate metabolic process"/>
    <property type="evidence" value="ECO:0007669"/>
    <property type="project" value="TreeGrafter"/>
</dbReference>
<dbReference type="GO" id="GO:0016829">
    <property type="term" value="F:lyase activity"/>
    <property type="evidence" value="ECO:0007669"/>
    <property type="project" value="UniProtKB-KW"/>
</dbReference>
<dbReference type="EMBL" id="CP158375">
    <property type="protein sequence ID" value="XDO97874.1"/>
    <property type="molecule type" value="Genomic_DNA"/>
</dbReference>
<feature type="domain" description="HpcH/HpaI aldolase/citrate lyase" evidence="7">
    <location>
        <begin position="9"/>
        <end position="220"/>
    </location>
</feature>
<dbReference type="InterPro" id="IPR015813">
    <property type="entry name" value="Pyrv/PenolPyrv_kinase-like_dom"/>
</dbReference>
<feature type="binding site" evidence="5">
    <location>
        <position position="70"/>
    </location>
    <ligand>
        <name>substrate</name>
    </ligand>
</feature>
<keyword evidence="8" id="KW-0456">Lyase</keyword>
<dbReference type="Gene3D" id="3.20.20.60">
    <property type="entry name" value="Phosphoenolpyruvate-binding domains"/>
    <property type="match status" value="1"/>
</dbReference>
<dbReference type="GO" id="GO:0000287">
    <property type="term" value="F:magnesium ion binding"/>
    <property type="evidence" value="ECO:0007669"/>
    <property type="project" value="TreeGrafter"/>
</dbReference>
<feature type="binding site" evidence="5">
    <location>
        <position position="123"/>
    </location>
    <ligand>
        <name>substrate</name>
    </ligand>
</feature>
<evidence type="ECO:0000256" key="2">
    <source>
        <dbReference type="ARBA" id="ARBA00005568"/>
    </source>
</evidence>
<evidence type="ECO:0000259" key="7">
    <source>
        <dbReference type="Pfam" id="PF03328"/>
    </source>
</evidence>
<evidence type="ECO:0000256" key="1">
    <source>
        <dbReference type="ARBA" id="ARBA00001946"/>
    </source>
</evidence>
<evidence type="ECO:0000256" key="5">
    <source>
        <dbReference type="PIRSR" id="PIRSR015582-1"/>
    </source>
</evidence>
<dbReference type="SUPFAM" id="SSF51621">
    <property type="entry name" value="Phosphoenolpyruvate/pyruvate domain"/>
    <property type="match status" value="1"/>
</dbReference>
<accession>A0AB39KVR1</accession>
<evidence type="ECO:0000256" key="6">
    <source>
        <dbReference type="PIRSR" id="PIRSR015582-2"/>
    </source>
</evidence>
<name>A0AB39KVR1_9CAUL</name>
<dbReference type="AlphaFoldDB" id="A0AB39KVR1"/>
<evidence type="ECO:0000256" key="3">
    <source>
        <dbReference type="ARBA" id="ARBA00022723"/>
    </source>
</evidence>
<dbReference type="InterPro" id="IPR005000">
    <property type="entry name" value="Aldolase/citrate-lyase_domain"/>
</dbReference>
<organism evidence="8">
    <name type="scientific">Caulobacter sp. 73W</name>
    <dbReference type="NCBI Taxonomy" id="3161137"/>
    <lineage>
        <taxon>Bacteria</taxon>
        <taxon>Pseudomonadati</taxon>
        <taxon>Pseudomonadota</taxon>
        <taxon>Alphaproteobacteria</taxon>
        <taxon>Caulobacterales</taxon>
        <taxon>Caulobacteraceae</taxon>
        <taxon>Caulobacter</taxon>
    </lineage>
</organism>
<reference evidence="8" key="1">
    <citation type="submission" date="2024-06" db="EMBL/GenBank/DDBJ databases">
        <title>Caulobacter inopinatus, sp. nov.</title>
        <authorList>
            <person name="Donachie S.P."/>
        </authorList>
    </citation>
    <scope>NUCLEOTIDE SEQUENCE</scope>
    <source>
        <strain evidence="8">73W</strain>
    </source>
</reference>
<dbReference type="PIRSF" id="PIRSF015582">
    <property type="entry name" value="Cit_lyase_B"/>
    <property type="match status" value="1"/>
</dbReference>
<sequence>MTDAARPRRSALYMPASNLKAIEKARTLPCDVVILDLEDAVAPEAKDAARAQAVEAVKTGGFGRREVVIRINGRDTPHGAADLEAAVAAGPDAILVPKVNDADDVRFYDAALTGQARLWAMIETAKAAFHLWDIASTAKTTRLSAWVMGVNDLAKEMRARQTPRREAFQPILSLAVAAARGNGLSILDGVHNDIEDLEALDAVCRQGVDFGFDGKTLIHPSHLKSCNRAFSPTEGEIAWAQAVIAAFALPENAGKGAIRVDGKMAELLHLTQAQRLVAVAEAIATAEAA</sequence>
<evidence type="ECO:0000313" key="8">
    <source>
        <dbReference type="EMBL" id="XDO97874.1"/>
    </source>
</evidence>
<comment type="similarity">
    <text evidence="2">Belongs to the HpcH/HpaI aldolase family.</text>
</comment>